<evidence type="ECO:0000313" key="3">
    <source>
        <dbReference type="Proteomes" id="UP000332933"/>
    </source>
</evidence>
<dbReference type="AlphaFoldDB" id="A0A485LE29"/>
<dbReference type="InterPro" id="IPR052050">
    <property type="entry name" value="SecEffector_AnkRepeat"/>
</dbReference>
<proteinExistence type="predicted"/>
<dbReference type="SUPFAM" id="SSF48403">
    <property type="entry name" value="Ankyrin repeat"/>
    <property type="match status" value="1"/>
</dbReference>
<evidence type="ECO:0000313" key="1">
    <source>
        <dbReference type="EMBL" id="KAF0688616.1"/>
    </source>
</evidence>
<dbReference type="PANTHER" id="PTHR46586:SF3">
    <property type="entry name" value="ANKYRIN REPEAT-CONTAINING PROTEIN"/>
    <property type="match status" value="1"/>
</dbReference>
<accession>A0A485LE29</accession>
<dbReference type="PANTHER" id="PTHR46586">
    <property type="entry name" value="ANKYRIN REPEAT-CONTAINING PROTEIN"/>
    <property type="match status" value="1"/>
</dbReference>
<dbReference type="Gene3D" id="1.25.40.20">
    <property type="entry name" value="Ankyrin repeat-containing domain"/>
    <property type="match status" value="3"/>
</dbReference>
<keyword evidence="3" id="KW-1185">Reference proteome</keyword>
<organism evidence="2 3">
    <name type="scientific">Aphanomyces stellatus</name>
    <dbReference type="NCBI Taxonomy" id="120398"/>
    <lineage>
        <taxon>Eukaryota</taxon>
        <taxon>Sar</taxon>
        <taxon>Stramenopiles</taxon>
        <taxon>Oomycota</taxon>
        <taxon>Saprolegniomycetes</taxon>
        <taxon>Saprolegniales</taxon>
        <taxon>Verrucalvaceae</taxon>
        <taxon>Aphanomyces</taxon>
    </lineage>
</organism>
<dbReference type="InterPro" id="IPR002110">
    <property type="entry name" value="Ankyrin_rpt"/>
</dbReference>
<dbReference type="EMBL" id="CAADRA010006737">
    <property type="protein sequence ID" value="VFT96487.1"/>
    <property type="molecule type" value="Genomic_DNA"/>
</dbReference>
<dbReference type="Pfam" id="PF12796">
    <property type="entry name" value="Ank_2"/>
    <property type="match status" value="1"/>
</dbReference>
<protein>
    <submittedName>
        <fullName evidence="2">Aste57867_19789 protein</fullName>
    </submittedName>
</protein>
<dbReference type="Pfam" id="PF13637">
    <property type="entry name" value="Ank_4"/>
    <property type="match status" value="1"/>
</dbReference>
<dbReference type="InterPro" id="IPR036770">
    <property type="entry name" value="Ankyrin_rpt-contain_sf"/>
</dbReference>
<name>A0A485LE29_9STRA</name>
<evidence type="ECO:0000313" key="2">
    <source>
        <dbReference type="EMBL" id="VFT96487.1"/>
    </source>
</evidence>
<sequence>MTAAASIVLRSPDLFSQLADFQDGWYEDIAPLSYFFPSTVASSSPAQLWVEKTHDGERLLCTSEQALGRFHAVFSRWMDARGSCFVGRLLTCSPSCVHVLYVYACVYGYLDIFVELERRGLLISRPPRLLDLSAWNGQLHVVEFLHEDQFEGCTTMALDWAARHGHVAIVHLLHSHPHASECTTFAMDWAALGGHLEIVHFLHVHRQEGCTTRALDGAAQHGHLSVVQYLTDMRREGCTTLAMGLAARNGHLEVVQLLHVHRNEGCTTDAMDLAAMHGHFEVVQFLHVHRSEGCTADAMKWAAENGHLSVVQFLHAHRTEGNVTDAMDGAIQCGHLPVVQYLFYYRVDPINMWALATARDNGHAHVLDWLQHAYRRDAPRHVLQHQLRQKHESIKETDAEDATRVLADQPSTVNPSEMQHPHQPTPQYDVGCMGPDAAHATYGYIHF</sequence>
<gene>
    <name evidence="2" type="primary">Aste57867_19789</name>
    <name evidence="1" type="ORF">As57867_019724</name>
    <name evidence="2" type="ORF">ASTE57867_19789</name>
</gene>
<reference evidence="2 3" key="1">
    <citation type="submission" date="2019-03" db="EMBL/GenBank/DDBJ databases">
        <authorList>
            <person name="Gaulin E."/>
            <person name="Dumas B."/>
        </authorList>
    </citation>
    <scope>NUCLEOTIDE SEQUENCE [LARGE SCALE GENOMIC DNA]</scope>
    <source>
        <strain evidence="2">CBS 568.67</strain>
    </source>
</reference>
<dbReference type="EMBL" id="VJMH01006714">
    <property type="protein sequence ID" value="KAF0688616.1"/>
    <property type="molecule type" value="Genomic_DNA"/>
</dbReference>
<dbReference type="OrthoDB" id="74529at2759"/>
<reference evidence="1" key="2">
    <citation type="submission" date="2019-06" db="EMBL/GenBank/DDBJ databases">
        <title>Genomics analysis of Aphanomyces spp. identifies a new class of oomycete effector associated with host adaptation.</title>
        <authorList>
            <person name="Gaulin E."/>
        </authorList>
    </citation>
    <scope>NUCLEOTIDE SEQUENCE</scope>
    <source>
        <strain evidence="1">CBS 578.67</strain>
    </source>
</reference>
<dbReference type="Proteomes" id="UP000332933">
    <property type="component" value="Unassembled WGS sequence"/>
</dbReference>